<proteinExistence type="predicted"/>
<protein>
    <submittedName>
        <fullName evidence="3">Frizzled-3</fullName>
    </submittedName>
</protein>
<reference evidence="3" key="1">
    <citation type="submission" date="2022-08" db="EMBL/GenBank/DDBJ databases">
        <title>Genome sequencing of akame (Lates japonicus).</title>
        <authorList>
            <person name="Hashiguchi Y."/>
            <person name="Takahashi H."/>
        </authorList>
    </citation>
    <scope>NUCLEOTIDE SEQUENCE</scope>
    <source>
        <strain evidence="3">Kochi</strain>
    </source>
</reference>
<dbReference type="GO" id="GO:0007166">
    <property type="term" value="P:cell surface receptor signaling pathway"/>
    <property type="evidence" value="ECO:0007669"/>
    <property type="project" value="InterPro"/>
</dbReference>
<evidence type="ECO:0000256" key="1">
    <source>
        <dbReference type="ARBA" id="ARBA00023170"/>
    </source>
</evidence>
<dbReference type="EMBL" id="BRZM01000038">
    <property type="protein sequence ID" value="GLD59569.1"/>
    <property type="molecule type" value="Genomic_DNA"/>
</dbReference>
<gene>
    <name evidence="3" type="ORF">AKAME5_001156000</name>
</gene>
<keyword evidence="4" id="KW-1185">Reference proteome</keyword>
<organism evidence="3 4">
    <name type="scientific">Lates japonicus</name>
    <name type="common">Japanese lates</name>
    <dbReference type="NCBI Taxonomy" id="270547"/>
    <lineage>
        <taxon>Eukaryota</taxon>
        <taxon>Metazoa</taxon>
        <taxon>Chordata</taxon>
        <taxon>Craniata</taxon>
        <taxon>Vertebrata</taxon>
        <taxon>Euteleostomi</taxon>
        <taxon>Actinopterygii</taxon>
        <taxon>Neopterygii</taxon>
        <taxon>Teleostei</taxon>
        <taxon>Neoteleostei</taxon>
        <taxon>Acanthomorphata</taxon>
        <taxon>Carangaria</taxon>
        <taxon>Carangaria incertae sedis</taxon>
        <taxon>Centropomidae</taxon>
        <taxon>Lates</taxon>
    </lineage>
</organism>
<sequence>MSLFWEPLHPMVNLQCSQELRMFLCTSTPSVYRVRLRTVTSPTPALWTSCPAQTRSIPISSSTERLRVAVHANSRDHPNLATSWEFGTAHSKSAWIILCCVLYDGVPGVLFPKFLLEDKVSVTQPVLGGSGLNSYQGSHITRPGTFVHGAIFLSPWLVQAWWVILTITCSWLLFPRGSEAIGEEGLHACAWASSCPTVTLLAMNKIEGRQCQWVCRDLQLDGTALVPGVGVLGWAEM</sequence>
<dbReference type="Proteomes" id="UP001279410">
    <property type="component" value="Unassembled WGS sequence"/>
</dbReference>
<dbReference type="GO" id="GO:0016020">
    <property type="term" value="C:membrane"/>
    <property type="evidence" value="ECO:0007669"/>
    <property type="project" value="InterPro"/>
</dbReference>
<keyword evidence="1" id="KW-0675">Receptor</keyword>
<evidence type="ECO:0000313" key="3">
    <source>
        <dbReference type="EMBL" id="GLD59569.1"/>
    </source>
</evidence>
<dbReference type="AlphaFoldDB" id="A0AAD3MUL3"/>
<feature type="domain" description="Frizzled/Smoothened 7TM" evidence="2">
    <location>
        <begin position="159"/>
        <end position="216"/>
    </location>
</feature>
<accession>A0AAD3MUL3</accession>
<comment type="caution">
    <text evidence="3">The sequence shown here is derived from an EMBL/GenBank/DDBJ whole genome shotgun (WGS) entry which is preliminary data.</text>
</comment>
<evidence type="ECO:0000313" key="4">
    <source>
        <dbReference type="Proteomes" id="UP001279410"/>
    </source>
</evidence>
<dbReference type="InterPro" id="IPR000539">
    <property type="entry name" value="Frizzled/Smoothened_7TM"/>
</dbReference>
<evidence type="ECO:0000259" key="2">
    <source>
        <dbReference type="Pfam" id="PF01534"/>
    </source>
</evidence>
<name>A0AAD3MUL3_LATJO</name>
<dbReference type="Pfam" id="PF01534">
    <property type="entry name" value="Frizzled"/>
    <property type="match status" value="1"/>
</dbReference>